<dbReference type="GO" id="GO:0016740">
    <property type="term" value="F:transferase activity"/>
    <property type="evidence" value="ECO:0007669"/>
    <property type="project" value="UniProtKB-KW"/>
</dbReference>
<dbReference type="Proteomes" id="UP000693970">
    <property type="component" value="Unassembled WGS sequence"/>
</dbReference>
<dbReference type="OrthoDB" id="202844at2759"/>
<accession>A0A9K3M3I8</accession>
<name>A0A9K3M3I8_9STRA</name>
<dbReference type="EMBL" id="JAGRRH010000004">
    <property type="protein sequence ID" value="KAG7371386.1"/>
    <property type="molecule type" value="Genomic_DNA"/>
</dbReference>
<evidence type="ECO:0000313" key="3">
    <source>
        <dbReference type="Proteomes" id="UP000693970"/>
    </source>
</evidence>
<dbReference type="PANTHER" id="PTHR11183">
    <property type="entry name" value="GLYCOGENIN SUBFAMILY MEMBER"/>
    <property type="match status" value="1"/>
</dbReference>
<sequence>MTIDLTTTSIGGGDKSSSAQSSHGIDQYYGYLPIQLLRQVAGEYFPPTTTTDSSNPSSSSPVMVAATLQHPSKLTSVVSTAVSTTTTSTIKRKPSRHRKWAYAYLMAGVNVLHPGYRGILYNVLVSAEFLKNSRADVVLMVQMAHNSPLDRLLPIEQAWLEAMNVTIKYLDLPDHGVQNFYTVQLEKFHILEWTEYSRVLFMDGDVLPFCDMDYLFELSDPPTVTTDPLLKQNLIIAWTLEPAHGGFFMLTPNEGDFQELEDIVRRREDQVHETGILFDEKLGWGHAIEHRGWRAAIVPRTNTFLWDWHGDFVDQGLLYYWTKYHKQDVSIVINNEVENWTSKPLRPTNNNETTSHHDGTLLPREIFLERTLQQPFDEFTFVKGKLVSRPRRYSQVQTGSRGEQWDAPYRDFIHFSGKFKPWLEETQQKMDLDDIVNRTWNSGTETLDALRSPQELWYYTFWKIHQRLHMGDSPMKSSNPFHSAAASITMRLSNNQQTVAQRWKTFAMYAPLFQVDIRNLSIPKLALGGYPTYNMMKDVMKARTGRSTDHIEGWKEIENRKKAQRKYKPF</sequence>
<dbReference type="InterPro" id="IPR050587">
    <property type="entry name" value="GNT1/Glycosyltrans_8"/>
</dbReference>
<organism evidence="2 3">
    <name type="scientific">Nitzschia inconspicua</name>
    <dbReference type="NCBI Taxonomy" id="303405"/>
    <lineage>
        <taxon>Eukaryota</taxon>
        <taxon>Sar</taxon>
        <taxon>Stramenopiles</taxon>
        <taxon>Ochrophyta</taxon>
        <taxon>Bacillariophyta</taxon>
        <taxon>Bacillariophyceae</taxon>
        <taxon>Bacillariophycidae</taxon>
        <taxon>Bacillariales</taxon>
        <taxon>Bacillariaceae</taxon>
        <taxon>Nitzschia</taxon>
    </lineage>
</organism>
<evidence type="ECO:0000313" key="2">
    <source>
        <dbReference type="EMBL" id="KAG7371386.1"/>
    </source>
</evidence>
<reference evidence="2" key="2">
    <citation type="submission" date="2021-04" db="EMBL/GenBank/DDBJ databases">
        <authorList>
            <person name="Podell S."/>
        </authorList>
    </citation>
    <scope>NUCLEOTIDE SEQUENCE</scope>
    <source>
        <strain evidence="2">Hildebrandi</strain>
    </source>
</reference>
<feature type="region of interest" description="Disordered" evidence="1">
    <location>
        <begin position="1"/>
        <end position="22"/>
    </location>
</feature>
<keyword evidence="2" id="KW-0808">Transferase</keyword>
<evidence type="ECO:0000256" key="1">
    <source>
        <dbReference type="SAM" id="MobiDB-lite"/>
    </source>
</evidence>
<keyword evidence="3" id="KW-1185">Reference proteome</keyword>
<comment type="caution">
    <text evidence="2">The sequence shown here is derived from an EMBL/GenBank/DDBJ whole genome shotgun (WGS) entry which is preliminary data.</text>
</comment>
<gene>
    <name evidence="2" type="ORF">IV203_019956</name>
</gene>
<proteinExistence type="predicted"/>
<dbReference type="AlphaFoldDB" id="A0A9K3M3I8"/>
<protein>
    <submittedName>
        <fullName evidence="2">Glycosyl transferase family 8 protein</fullName>
    </submittedName>
</protein>
<reference evidence="2" key="1">
    <citation type="journal article" date="2021" name="Sci. Rep.">
        <title>Diploid genomic architecture of Nitzschia inconspicua, an elite biomass production diatom.</title>
        <authorList>
            <person name="Oliver A."/>
            <person name="Podell S."/>
            <person name="Pinowska A."/>
            <person name="Traller J.C."/>
            <person name="Smith S.R."/>
            <person name="McClure R."/>
            <person name="Beliaev A."/>
            <person name="Bohutskyi P."/>
            <person name="Hill E.A."/>
            <person name="Rabines A."/>
            <person name="Zheng H."/>
            <person name="Allen L.Z."/>
            <person name="Kuo A."/>
            <person name="Grigoriev I.V."/>
            <person name="Allen A.E."/>
            <person name="Hazlebeck D."/>
            <person name="Allen E.E."/>
        </authorList>
    </citation>
    <scope>NUCLEOTIDE SEQUENCE</scope>
    <source>
        <strain evidence="2">Hildebrandi</strain>
    </source>
</reference>